<dbReference type="SMART" id="SM00066">
    <property type="entry name" value="GAL4"/>
    <property type="match status" value="1"/>
</dbReference>
<evidence type="ECO:0000256" key="3">
    <source>
        <dbReference type="ARBA" id="ARBA00023242"/>
    </source>
</evidence>
<evidence type="ECO:0000256" key="4">
    <source>
        <dbReference type="SAM" id="MobiDB-lite"/>
    </source>
</evidence>
<gene>
    <name evidence="6" type="ORF">PISL3812_01078</name>
</gene>
<dbReference type="EMBL" id="CVMT01000001">
    <property type="protein sequence ID" value="CRG83723.1"/>
    <property type="molecule type" value="Genomic_DNA"/>
</dbReference>
<organism evidence="6 7">
    <name type="scientific">Talaromyces islandicus</name>
    <name type="common">Penicillium islandicum</name>
    <dbReference type="NCBI Taxonomy" id="28573"/>
    <lineage>
        <taxon>Eukaryota</taxon>
        <taxon>Fungi</taxon>
        <taxon>Dikarya</taxon>
        <taxon>Ascomycota</taxon>
        <taxon>Pezizomycotina</taxon>
        <taxon>Eurotiomycetes</taxon>
        <taxon>Eurotiomycetidae</taxon>
        <taxon>Eurotiales</taxon>
        <taxon>Trichocomaceae</taxon>
        <taxon>Talaromyces</taxon>
        <taxon>Talaromyces sect. Islandici</taxon>
    </lineage>
</organism>
<feature type="compositionally biased region" description="Basic residues" evidence="4">
    <location>
        <begin position="522"/>
        <end position="536"/>
    </location>
</feature>
<feature type="compositionally biased region" description="Polar residues" evidence="4">
    <location>
        <begin position="280"/>
        <end position="297"/>
    </location>
</feature>
<feature type="compositionally biased region" description="Low complexity" evidence="4">
    <location>
        <begin position="407"/>
        <end position="428"/>
    </location>
</feature>
<feature type="compositionally biased region" description="Polar residues" evidence="4">
    <location>
        <begin position="563"/>
        <end position="582"/>
    </location>
</feature>
<name>A0A0U1LL54_TALIS</name>
<evidence type="ECO:0000313" key="6">
    <source>
        <dbReference type="EMBL" id="CRG83723.1"/>
    </source>
</evidence>
<evidence type="ECO:0000256" key="2">
    <source>
        <dbReference type="ARBA" id="ARBA00023163"/>
    </source>
</evidence>
<feature type="domain" description="Zn(2)-C6 fungal-type" evidence="5">
    <location>
        <begin position="596"/>
        <end position="628"/>
    </location>
</feature>
<evidence type="ECO:0000256" key="1">
    <source>
        <dbReference type="ARBA" id="ARBA00023015"/>
    </source>
</evidence>
<dbReference type="PROSITE" id="PS50048">
    <property type="entry name" value="ZN2_CY6_FUNGAL_2"/>
    <property type="match status" value="1"/>
</dbReference>
<dbReference type="AlphaFoldDB" id="A0A0U1LL54"/>
<feature type="compositionally biased region" description="Low complexity" evidence="4">
    <location>
        <begin position="171"/>
        <end position="188"/>
    </location>
</feature>
<dbReference type="OMA" id="SMENILH"/>
<dbReference type="OrthoDB" id="4150467at2759"/>
<keyword evidence="1" id="KW-0805">Transcription regulation</keyword>
<keyword evidence="7" id="KW-1185">Reference proteome</keyword>
<evidence type="ECO:0000259" key="5">
    <source>
        <dbReference type="PROSITE" id="PS50048"/>
    </source>
</evidence>
<keyword evidence="2" id="KW-0804">Transcription</keyword>
<protein>
    <recommendedName>
        <fullName evidence="5">Zn(2)-C6 fungal-type domain-containing protein</fullName>
    </recommendedName>
</protein>
<feature type="region of interest" description="Disordered" evidence="4">
    <location>
        <begin position="161"/>
        <end position="333"/>
    </location>
</feature>
<dbReference type="Proteomes" id="UP000054383">
    <property type="component" value="Unassembled WGS sequence"/>
</dbReference>
<feature type="region of interest" description="Disordered" evidence="4">
    <location>
        <begin position="497"/>
        <end position="611"/>
    </location>
</feature>
<feature type="compositionally biased region" description="Polar residues" evidence="4">
    <location>
        <begin position="321"/>
        <end position="333"/>
    </location>
</feature>
<proteinExistence type="predicted"/>
<accession>A0A0U1LL54</accession>
<dbReference type="GO" id="GO:0008270">
    <property type="term" value="F:zinc ion binding"/>
    <property type="evidence" value="ECO:0007669"/>
    <property type="project" value="InterPro"/>
</dbReference>
<dbReference type="GO" id="GO:0000981">
    <property type="term" value="F:DNA-binding transcription factor activity, RNA polymerase II-specific"/>
    <property type="evidence" value="ECO:0007669"/>
    <property type="project" value="InterPro"/>
</dbReference>
<dbReference type="InterPro" id="IPR001138">
    <property type="entry name" value="Zn2Cys6_DnaBD"/>
</dbReference>
<feature type="region of interest" description="Disordered" evidence="4">
    <location>
        <begin position="397"/>
        <end position="460"/>
    </location>
</feature>
<dbReference type="CDD" id="cd00067">
    <property type="entry name" value="GAL4"/>
    <property type="match status" value="1"/>
</dbReference>
<evidence type="ECO:0000313" key="7">
    <source>
        <dbReference type="Proteomes" id="UP000054383"/>
    </source>
</evidence>
<feature type="region of interest" description="Disordered" evidence="4">
    <location>
        <begin position="647"/>
        <end position="686"/>
    </location>
</feature>
<feature type="compositionally biased region" description="Polar residues" evidence="4">
    <location>
        <begin position="397"/>
        <end position="406"/>
    </location>
</feature>
<keyword evidence="3" id="KW-0539">Nucleus</keyword>
<sequence>MNTLHHKDQQAAEGLASLSKTYGDMDRYRGGAMSQHLSPDQPVPKNVAFELLLDENSKVRARIPMRVQIFPHDTTDSIVTTVKNFYGIYDGVASGVSFEDEHGTTLIARYENLKNNMTVYVRVIPAHGYSDNYDQHFYGAAPIDSRKRPALGEPFQMAPPQASQALEYAQSPSRPSSRTRRTSASPSGRGRRSASQNKGPSKAGNKSRGSSAHGSFVDESVAGYSDSEGGHGSINGSRKARSEQFASSEISMENIVQESRRKKPKFESSELPLFVPPQVPLTTSTSSISPQRRSTGQDGEPSPFTRPVQRPFMNRAPLPSPQSYGYSENAYGSGSAKSSIYSTPIFPEHRLRPSGQYISSGNQQTVPGILPTPDPTIASCISDEDVAMQLIRLGDASNFSHGRNSTSTLDDALSGAADASSTGGTSDGEFSENEDDELPARSKAVQSSPLLPPGHIKHNHKQLDDILPSYDSTEPSGDEYDHDFQAGHCVKNEYAEENLDDLDAPRAKKQKVKSSGAVSAKSRPHKSVSRNGKLVKGRNNAVPRKSKPGLPAFVEPNVDATAQALSPTPSRKTSGSAANFQHQLAADEEDLSTKPRCQRCRKSKKGCDRQRPCGRCKDAGIGIEGCISEDEGNGRKGRYGRHMGVPVKKVLDPSTPGEDVDVMPSSTTAVEPLLANLADKNKKRKR</sequence>
<feature type="compositionally biased region" description="Polar residues" evidence="4">
    <location>
        <begin position="244"/>
        <end position="257"/>
    </location>
</feature>
<reference evidence="6 7" key="1">
    <citation type="submission" date="2015-04" db="EMBL/GenBank/DDBJ databases">
        <authorList>
            <person name="Syromyatnikov M.Y."/>
            <person name="Popov V.N."/>
        </authorList>
    </citation>
    <scope>NUCLEOTIDE SEQUENCE [LARGE SCALE GENOMIC DNA]</scope>
    <source>
        <strain evidence="6">WF-38-12</strain>
    </source>
</reference>